<dbReference type="GeneID" id="12984256"/>
<reference evidence="1 2" key="1">
    <citation type="journal article" date="2005" name="Nature">
        <title>The genome sequence of the rice blast fungus Magnaporthe grisea.</title>
        <authorList>
            <person name="Dean R.A."/>
            <person name="Talbot N.J."/>
            <person name="Ebbole D.J."/>
            <person name="Farman M.L."/>
            <person name="Mitchell T.K."/>
            <person name="Orbach M.J."/>
            <person name="Thon M."/>
            <person name="Kulkarni R."/>
            <person name="Xu J.R."/>
            <person name="Pan H."/>
            <person name="Read N.D."/>
            <person name="Lee Y.H."/>
            <person name="Carbone I."/>
            <person name="Brown D."/>
            <person name="Oh Y.Y."/>
            <person name="Donofrio N."/>
            <person name="Jeong J.S."/>
            <person name="Soanes D.M."/>
            <person name="Djonovic S."/>
            <person name="Kolomiets E."/>
            <person name="Rehmeyer C."/>
            <person name="Li W."/>
            <person name="Harding M."/>
            <person name="Kim S."/>
            <person name="Lebrun M.H."/>
            <person name="Bohnert H."/>
            <person name="Coughlan S."/>
            <person name="Butler J."/>
            <person name="Calvo S."/>
            <person name="Ma L.J."/>
            <person name="Nicol R."/>
            <person name="Purcell S."/>
            <person name="Nusbaum C."/>
            <person name="Galagan J.E."/>
            <person name="Birren B.W."/>
        </authorList>
    </citation>
    <scope>NUCLEOTIDE SEQUENCE [LARGE SCALE GENOMIC DNA]</scope>
    <source>
        <strain evidence="2">70-15 / ATCC MYA-4617 / FGSC 8958</strain>
    </source>
</reference>
<evidence type="ECO:0000313" key="1">
    <source>
        <dbReference type="EMBL" id="EHA52175.1"/>
    </source>
</evidence>
<keyword evidence="2" id="KW-1185">Reference proteome</keyword>
<proteinExistence type="predicted"/>
<dbReference type="SMR" id="G4N5I2"/>
<dbReference type="RefSeq" id="XP_003711982.1">
    <property type="nucleotide sequence ID" value="XM_003711934.1"/>
</dbReference>
<protein>
    <submittedName>
        <fullName evidence="1">Uncharacterized protein</fullName>
    </submittedName>
</protein>
<sequence>MTTCMQLAACQNRRRIQRKEGTRKRKKADLRNTTVQYRIVPTPTNVSCSANGRRSEFKVGRLCRVASLAKRTLSVH</sequence>
<organism evidence="1 2">
    <name type="scientific">Pyricularia oryzae (strain 70-15 / ATCC MYA-4617 / FGSC 8958)</name>
    <name type="common">Rice blast fungus</name>
    <name type="synonym">Magnaporthe oryzae</name>
    <dbReference type="NCBI Taxonomy" id="242507"/>
    <lineage>
        <taxon>Eukaryota</taxon>
        <taxon>Fungi</taxon>
        <taxon>Dikarya</taxon>
        <taxon>Ascomycota</taxon>
        <taxon>Pezizomycotina</taxon>
        <taxon>Sordariomycetes</taxon>
        <taxon>Sordariomycetidae</taxon>
        <taxon>Magnaporthales</taxon>
        <taxon>Pyriculariaceae</taxon>
        <taxon>Pyricularia</taxon>
    </lineage>
</organism>
<dbReference type="VEuPathDB" id="FungiDB:MGG_16758"/>
<accession>G4N5I2</accession>
<dbReference type="Proteomes" id="UP000009058">
    <property type="component" value="Chromosome 3"/>
</dbReference>
<name>G4N5I2_PYRO7</name>
<gene>
    <name evidence="1" type="ORF">MGG_16758</name>
</gene>
<dbReference type="OrthoDB" id="10466697at2759"/>
<dbReference type="AlphaFoldDB" id="G4N5I2"/>
<dbReference type="EMBL" id="CM001233">
    <property type="protein sequence ID" value="EHA52175.1"/>
    <property type="molecule type" value="Genomic_DNA"/>
</dbReference>
<dbReference type="KEGG" id="mgr:MGG_16758"/>
<reference key="2">
    <citation type="submission" date="2011-05" db="EMBL/GenBank/DDBJ databases">
        <title>The Genome Sequence of Magnaporthe oryzae 70-15.</title>
        <authorList>
            <consortium name="The Broad Institute Genome Sequencing Platform"/>
            <person name="Ma L.-J."/>
            <person name="Dead R."/>
            <person name="Young S.K."/>
            <person name="Zeng Q."/>
            <person name="Gargeya S."/>
            <person name="Fitzgerald M."/>
            <person name="Haas B."/>
            <person name="Abouelleil A."/>
            <person name="Alvarado L."/>
            <person name="Arachchi H.M."/>
            <person name="Berlin A."/>
            <person name="Brown A."/>
            <person name="Chapman S.B."/>
            <person name="Chen Z."/>
            <person name="Dunbar C."/>
            <person name="Freedman E."/>
            <person name="Gearin G."/>
            <person name="Gellesch M."/>
            <person name="Goldberg J."/>
            <person name="Griggs A."/>
            <person name="Gujja S."/>
            <person name="Heiman D."/>
            <person name="Howarth C."/>
            <person name="Larson L."/>
            <person name="Lui A."/>
            <person name="MacDonald P.J.P."/>
            <person name="Mehta T."/>
            <person name="Montmayeur A."/>
            <person name="Murphy C."/>
            <person name="Neiman D."/>
            <person name="Pearson M."/>
            <person name="Priest M."/>
            <person name="Roberts A."/>
            <person name="Saif S."/>
            <person name="Shea T."/>
            <person name="Shenoy N."/>
            <person name="Sisk P."/>
            <person name="Stolte C."/>
            <person name="Sykes S."/>
            <person name="Yandava C."/>
            <person name="Wortman J."/>
            <person name="Nusbaum C."/>
            <person name="Birren B."/>
        </authorList>
    </citation>
    <scope>NUCLEOTIDE SEQUENCE</scope>
    <source>
        <strain>70-15</strain>
    </source>
</reference>
<dbReference type="HOGENOM" id="CLU_2654977_0_0_1"/>
<dbReference type="InParanoid" id="G4N5I2"/>
<evidence type="ECO:0000313" key="2">
    <source>
        <dbReference type="Proteomes" id="UP000009058"/>
    </source>
</evidence>